<protein>
    <submittedName>
        <fullName evidence="3">Uncharacterized protein</fullName>
    </submittedName>
</protein>
<accession>A0A1I6R2Y5</accession>
<feature type="transmembrane region" description="Helical" evidence="1">
    <location>
        <begin position="117"/>
        <end position="136"/>
    </location>
</feature>
<proteinExistence type="predicted"/>
<dbReference type="AlphaFoldDB" id="A0A1I6R2Y5"/>
<feature type="transmembrane region" description="Helical" evidence="1">
    <location>
        <begin position="12"/>
        <end position="33"/>
    </location>
</feature>
<name>A0A1I6R2Y5_9BACI</name>
<keyword evidence="5" id="KW-1185">Reference proteome</keyword>
<gene>
    <name evidence="2" type="ORF">HMI01_06100</name>
    <name evidence="3" type="ORF">SAMN05421668_10565</name>
</gene>
<reference evidence="2 5" key="2">
    <citation type="submission" date="2019-07" db="EMBL/GenBank/DDBJ databases">
        <title>Whole genome shotgun sequence of Halolactibacillus miurensis NBRC 100873.</title>
        <authorList>
            <person name="Hosoyama A."/>
            <person name="Uohara A."/>
            <person name="Ohji S."/>
            <person name="Ichikawa N."/>
        </authorList>
    </citation>
    <scope>NUCLEOTIDE SEQUENCE [LARGE SCALE GENOMIC DNA]</scope>
    <source>
        <strain evidence="2 5">NBRC 100873</strain>
    </source>
</reference>
<dbReference type="STRING" id="306541.SAMN05421668_10565"/>
<organism evidence="3 4">
    <name type="scientific">Halolactibacillus miurensis</name>
    <dbReference type="NCBI Taxonomy" id="306541"/>
    <lineage>
        <taxon>Bacteria</taxon>
        <taxon>Bacillati</taxon>
        <taxon>Bacillota</taxon>
        <taxon>Bacilli</taxon>
        <taxon>Bacillales</taxon>
        <taxon>Bacillaceae</taxon>
        <taxon>Halolactibacillus</taxon>
    </lineage>
</organism>
<evidence type="ECO:0000313" key="2">
    <source>
        <dbReference type="EMBL" id="GEM03622.1"/>
    </source>
</evidence>
<evidence type="ECO:0000313" key="3">
    <source>
        <dbReference type="EMBL" id="SFS59046.1"/>
    </source>
</evidence>
<dbReference type="EMBL" id="BJWJ01000004">
    <property type="protein sequence ID" value="GEM03622.1"/>
    <property type="molecule type" value="Genomic_DNA"/>
</dbReference>
<feature type="transmembrane region" description="Helical" evidence="1">
    <location>
        <begin position="166"/>
        <end position="186"/>
    </location>
</feature>
<evidence type="ECO:0000256" key="1">
    <source>
        <dbReference type="SAM" id="Phobius"/>
    </source>
</evidence>
<dbReference type="RefSeq" id="WP_062321475.1">
    <property type="nucleotide sequence ID" value="NZ_BJWJ01000004.1"/>
</dbReference>
<feature type="transmembrane region" description="Helical" evidence="1">
    <location>
        <begin position="85"/>
        <end position="105"/>
    </location>
</feature>
<feature type="transmembrane region" description="Helical" evidence="1">
    <location>
        <begin position="53"/>
        <end position="73"/>
    </location>
</feature>
<keyword evidence="1" id="KW-0812">Transmembrane</keyword>
<dbReference type="Proteomes" id="UP000321773">
    <property type="component" value="Unassembled WGS sequence"/>
</dbReference>
<keyword evidence="1" id="KW-0472">Membrane</keyword>
<sequence length="223" mass="24756">MLPEAILLGPLVIKATLIVTILGLLGGALFFYYTSPHDKALKKIHSNKILDGVLYTMIFTIVAKVILNLPLFIDDPVAVLAYPSGSSALYLALVGVVGVLAWSLNKEAIRHHPFMDSLFRFIVGSQFVQLFLTLTVTTYHVSIYQLGLLFITLLLLVLLTKTQLALPKLIGLIAFYSVTSFGLYFIETVPFFSFYVNGSYYLVLGFLLIGTLVWSQTHTTESR</sequence>
<dbReference type="EMBL" id="FPAI01000005">
    <property type="protein sequence ID" value="SFS59046.1"/>
    <property type="molecule type" value="Genomic_DNA"/>
</dbReference>
<keyword evidence="1" id="KW-1133">Transmembrane helix</keyword>
<feature type="transmembrane region" description="Helical" evidence="1">
    <location>
        <begin position="142"/>
        <end position="159"/>
    </location>
</feature>
<evidence type="ECO:0000313" key="5">
    <source>
        <dbReference type="Proteomes" id="UP000321773"/>
    </source>
</evidence>
<reference evidence="3 4" key="1">
    <citation type="submission" date="2016-10" db="EMBL/GenBank/DDBJ databases">
        <authorList>
            <person name="de Groot N.N."/>
        </authorList>
    </citation>
    <scope>NUCLEOTIDE SEQUENCE [LARGE SCALE GENOMIC DNA]</scope>
    <source>
        <strain evidence="3 4">DSM 17074</strain>
    </source>
</reference>
<feature type="transmembrane region" description="Helical" evidence="1">
    <location>
        <begin position="192"/>
        <end position="214"/>
    </location>
</feature>
<dbReference type="Proteomes" id="UP000199139">
    <property type="component" value="Unassembled WGS sequence"/>
</dbReference>
<dbReference type="OrthoDB" id="2440835at2"/>
<evidence type="ECO:0000313" key="4">
    <source>
        <dbReference type="Proteomes" id="UP000199139"/>
    </source>
</evidence>